<dbReference type="InterPro" id="IPR042267">
    <property type="entry name" value="VTC_sf"/>
</dbReference>
<dbReference type="Gene3D" id="3.20.100.30">
    <property type="entry name" value="VTC, catalytic tunnel domain"/>
    <property type="match status" value="1"/>
</dbReference>
<evidence type="ECO:0000313" key="2">
    <source>
        <dbReference type="EMBL" id="MCK8479536.1"/>
    </source>
</evidence>
<proteinExistence type="predicted"/>
<dbReference type="Pfam" id="PF09359">
    <property type="entry name" value="VTC"/>
    <property type="match status" value="1"/>
</dbReference>
<dbReference type="InterPro" id="IPR018966">
    <property type="entry name" value="VTC_domain"/>
</dbReference>
<reference evidence="2" key="1">
    <citation type="submission" date="2022-04" db="EMBL/GenBank/DDBJ databases">
        <authorList>
            <person name="Ren T."/>
        </authorList>
    </citation>
    <scope>NUCLEOTIDE SEQUENCE</scope>
    <source>
        <strain evidence="2">F63249</strain>
    </source>
</reference>
<dbReference type="RefSeq" id="WP_248411835.1">
    <property type="nucleotide sequence ID" value="NZ_JALPQF010000002.1"/>
</dbReference>
<keyword evidence="3" id="KW-1185">Reference proteome</keyword>
<dbReference type="EMBL" id="JALPQF010000002">
    <property type="protein sequence ID" value="MCK8479536.1"/>
    <property type="molecule type" value="Genomic_DNA"/>
</dbReference>
<accession>A0ABT0H572</accession>
<dbReference type="Proteomes" id="UP001203687">
    <property type="component" value="Unassembled WGS sequence"/>
</dbReference>
<name>A0ABT0H572_9FLAO</name>
<evidence type="ECO:0000313" key="3">
    <source>
        <dbReference type="Proteomes" id="UP001203687"/>
    </source>
</evidence>
<comment type="caution">
    <text evidence="2">The sequence shown here is derived from an EMBL/GenBank/DDBJ whole genome shotgun (WGS) entry which is preliminary data.</text>
</comment>
<evidence type="ECO:0000259" key="1">
    <source>
        <dbReference type="Pfam" id="PF09359"/>
    </source>
</evidence>
<protein>
    <submittedName>
        <fullName evidence="2">VTC domain-containing protein</fullName>
    </submittedName>
</protein>
<sequence>MGKKADNSAWRFERKYELSLKEYLQFEKLLLLSDMRTLYPDRQINNCYFDSITNNAYTESVEGYSEKMKVRVRWYGELWRTVAPVLEFKLKQNHSNKKETFKLPEITLNNAFDWENYAQDILEYMFETHNMTILNRLEPVLINTYKRSYYSNFDKTFRLTVDRELKFMSPANKLSHKLPQEVGSYIIELKSNNENLIKNFPLAKNLGKFSKFATGRLLIR</sequence>
<organism evidence="2 3">
    <name type="scientific">Psychroserpens algicola</name>
    <dbReference type="NCBI Taxonomy" id="1719034"/>
    <lineage>
        <taxon>Bacteria</taxon>
        <taxon>Pseudomonadati</taxon>
        <taxon>Bacteroidota</taxon>
        <taxon>Flavobacteriia</taxon>
        <taxon>Flavobacteriales</taxon>
        <taxon>Flavobacteriaceae</taxon>
        <taxon>Psychroserpens</taxon>
    </lineage>
</organism>
<feature type="domain" description="VTC" evidence="1">
    <location>
        <begin position="11"/>
        <end position="216"/>
    </location>
</feature>
<gene>
    <name evidence="2" type="ORF">MUY34_02825</name>
</gene>